<dbReference type="NCBIfam" id="NF007111">
    <property type="entry name" value="PRK09560.1"/>
    <property type="match status" value="1"/>
</dbReference>
<name>A0ABU5E878_9PROT</name>
<dbReference type="PANTHER" id="PTHR30341:SF0">
    <property type="entry name" value="NA(+)_H(+) ANTIPORTER NHAA"/>
    <property type="match status" value="1"/>
</dbReference>
<gene>
    <name evidence="6 7" type="primary">nhaA</name>
    <name evidence="7" type="ORF">SMD27_05360</name>
</gene>
<evidence type="ECO:0000256" key="1">
    <source>
        <dbReference type="ARBA" id="ARBA00004429"/>
    </source>
</evidence>
<keyword evidence="6" id="KW-0915">Sodium</keyword>
<dbReference type="RefSeq" id="WP_320507285.1">
    <property type="nucleotide sequence ID" value="NZ_JAXCLW010000001.1"/>
</dbReference>
<dbReference type="NCBIfam" id="TIGR00773">
    <property type="entry name" value="NhaA"/>
    <property type="match status" value="1"/>
</dbReference>
<comment type="function">
    <text evidence="6">Na(+)/H(+) antiporter that extrudes sodium in exchange for external protons.</text>
</comment>
<dbReference type="InterPro" id="IPR023171">
    <property type="entry name" value="Na/H_antiporter_dom_sf"/>
</dbReference>
<dbReference type="NCBIfam" id="NF007112">
    <property type="entry name" value="PRK09561.1"/>
    <property type="match status" value="1"/>
</dbReference>
<feature type="transmembrane region" description="Helical" evidence="6">
    <location>
        <begin position="364"/>
        <end position="385"/>
    </location>
</feature>
<protein>
    <recommendedName>
        <fullName evidence="6">Na(+)/H(+) antiporter NhaA</fullName>
    </recommendedName>
    <alternativeName>
        <fullName evidence="6">Sodium/proton antiporter NhaA</fullName>
    </alternativeName>
</protein>
<reference evidence="7 8" key="1">
    <citation type="journal article" date="2016" name="Antonie Van Leeuwenhoek">
        <title>Dongia soli sp. nov., isolated from soil from Dokdo, Korea.</title>
        <authorList>
            <person name="Kim D.U."/>
            <person name="Lee H."/>
            <person name="Kim H."/>
            <person name="Kim S.G."/>
            <person name="Ka J.O."/>
        </authorList>
    </citation>
    <scope>NUCLEOTIDE SEQUENCE [LARGE SCALE GENOMIC DNA]</scope>
    <source>
        <strain evidence="7 8">D78</strain>
    </source>
</reference>
<feature type="transmembrane region" description="Helical" evidence="6">
    <location>
        <begin position="12"/>
        <end position="30"/>
    </location>
</feature>
<dbReference type="InterPro" id="IPR004670">
    <property type="entry name" value="NhaA"/>
</dbReference>
<comment type="subcellular location">
    <subcellularLocation>
        <location evidence="1">Cell inner membrane</location>
        <topology evidence="1">Multi-pass membrane protein</topology>
    </subcellularLocation>
    <subcellularLocation>
        <location evidence="6">Cell membrane</location>
        <topology evidence="6">Multi-pass membrane protein</topology>
    </subcellularLocation>
</comment>
<feature type="transmembrane region" description="Helical" evidence="6">
    <location>
        <begin position="258"/>
        <end position="279"/>
    </location>
</feature>
<sequence>MRFSVVQKFLQLESASSIILLAAAIMALLISNSPLAPLYEALLNLPAGVTLGAYGLTKPLILWINDGLMAIFFFLIGLEVKREILEGELSSVAQIALPGFAAVGGMAVPALIYCALNWQHPGNLPGWATPTATDIAFAIGILGLAGSRVPLNLKVFLLALAILDDLGAIIIIAFFYTAKLSLLWLALAGLGLAALIVLNRCNVSRLAAYVLIGIFMWVCVLKSGVHPTLAGVALAFTIPIRDRKRPDRSLLRRCEHALHPWVSFAIMPIFAFANAGVSLQGMGLNIAAEPVGIGIALGLFLGKQIGVMLMVALCVGLGFARLPQGASWSQMYGVAVLTGIGFTMSLFIGTLAFDDNLRAADVRLGVLAGSILSGVMGYVVLRYLARPLPLTAGATPGTSGR</sequence>
<evidence type="ECO:0000256" key="3">
    <source>
        <dbReference type="ARBA" id="ARBA00022692"/>
    </source>
</evidence>
<dbReference type="EMBL" id="JAXCLW010000001">
    <property type="protein sequence ID" value="MDY0882259.1"/>
    <property type="molecule type" value="Genomic_DNA"/>
</dbReference>
<keyword evidence="6" id="KW-0739">Sodium transport</keyword>
<feature type="transmembrane region" description="Helical" evidence="6">
    <location>
        <begin position="206"/>
        <end position="238"/>
    </location>
</feature>
<accession>A0ABU5E878</accession>
<dbReference type="Pfam" id="PF06965">
    <property type="entry name" value="Na_H_antiport_1"/>
    <property type="match status" value="1"/>
</dbReference>
<dbReference type="PANTHER" id="PTHR30341">
    <property type="entry name" value="SODIUM ION/PROTON ANTIPORTER NHAA-RELATED"/>
    <property type="match status" value="1"/>
</dbReference>
<evidence type="ECO:0000256" key="5">
    <source>
        <dbReference type="ARBA" id="ARBA00023136"/>
    </source>
</evidence>
<proteinExistence type="inferred from homology"/>
<dbReference type="Proteomes" id="UP001279642">
    <property type="component" value="Unassembled WGS sequence"/>
</dbReference>
<keyword evidence="2 6" id="KW-1003">Cell membrane</keyword>
<keyword evidence="6" id="KW-0050">Antiport</keyword>
<comment type="catalytic activity">
    <reaction evidence="6">
        <text>Na(+)(in) + 2 H(+)(out) = Na(+)(out) + 2 H(+)(in)</text>
        <dbReference type="Rhea" id="RHEA:29251"/>
        <dbReference type="ChEBI" id="CHEBI:15378"/>
        <dbReference type="ChEBI" id="CHEBI:29101"/>
    </reaction>
</comment>
<feature type="transmembrane region" description="Helical" evidence="6">
    <location>
        <begin position="291"/>
        <end position="319"/>
    </location>
</feature>
<evidence type="ECO:0000313" key="8">
    <source>
        <dbReference type="Proteomes" id="UP001279642"/>
    </source>
</evidence>
<feature type="transmembrane region" description="Helical" evidence="6">
    <location>
        <begin position="156"/>
        <end position="176"/>
    </location>
</feature>
<feature type="transmembrane region" description="Helical" evidence="6">
    <location>
        <begin position="331"/>
        <end position="352"/>
    </location>
</feature>
<feature type="transmembrane region" description="Helical" evidence="6">
    <location>
        <begin position="92"/>
        <end position="118"/>
    </location>
</feature>
<evidence type="ECO:0000256" key="2">
    <source>
        <dbReference type="ARBA" id="ARBA00022475"/>
    </source>
</evidence>
<comment type="caution">
    <text evidence="7">The sequence shown here is derived from an EMBL/GenBank/DDBJ whole genome shotgun (WGS) entry which is preliminary data.</text>
</comment>
<feature type="transmembrane region" description="Helical" evidence="6">
    <location>
        <begin position="124"/>
        <end position="144"/>
    </location>
</feature>
<keyword evidence="3 6" id="KW-0812">Transmembrane</keyword>
<keyword evidence="6" id="KW-0813">Transport</keyword>
<comment type="similarity">
    <text evidence="6">Belongs to the NhaA Na(+)/H(+) (TC 2.A.33) antiporter family.</text>
</comment>
<organism evidence="7 8">
    <name type="scientific">Dongia soli</name>
    <dbReference type="NCBI Taxonomy" id="600628"/>
    <lineage>
        <taxon>Bacteria</taxon>
        <taxon>Pseudomonadati</taxon>
        <taxon>Pseudomonadota</taxon>
        <taxon>Alphaproteobacteria</taxon>
        <taxon>Rhodospirillales</taxon>
        <taxon>Dongiaceae</taxon>
        <taxon>Dongia</taxon>
    </lineage>
</organism>
<keyword evidence="8" id="KW-1185">Reference proteome</keyword>
<evidence type="ECO:0000256" key="6">
    <source>
        <dbReference type="HAMAP-Rule" id="MF_01844"/>
    </source>
</evidence>
<keyword evidence="5 6" id="KW-0472">Membrane</keyword>
<dbReference type="HAMAP" id="MF_01844">
    <property type="entry name" value="NhaA"/>
    <property type="match status" value="1"/>
</dbReference>
<evidence type="ECO:0000256" key="4">
    <source>
        <dbReference type="ARBA" id="ARBA00022989"/>
    </source>
</evidence>
<keyword evidence="4 6" id="KW-1133">Transmembrane helix</keyword>
<dbReference type="Gene3D" id="1.20.1530.10">
    <property type="entry name" value="Na+/H+ antiporter like domain"/>
    <property type="match status" value="1"/>
</dbReference>
<evidence type="ECO:0000313" key="7">
    <source>
        <dbReference type="EMBL" id="MDY0882259.1"/>
    </source>
</evidence>
<keyword evidence="6" id="KW-0406">Ion transport</keyword>
<feature type="transmembrane region" description="Helical" evidence="6">
    <location>
        <begin position="60"/>
        <end position="80"/>
    </location>
</feature>
<feature type="transmembrane region" description="Helical" evidence="6">
    <location>
        <begin position="182"/>
        <end position="199"/>
    </location>
</feature>